<evidence type="ECO:0000313" key="2">
    <source>
        <dbReference type="EMBL" id="MBB6357610.1"/>
    </source>
</evidence>
<comment type="caution">
    <text evidence="2">The sequence shown here is derived from an EMBL/GenBank/DDBJ whole genome shotgun (WGS) entry which is preliminary data.</text>
</comment>
<dbReference type="InterPro" id="IPR007047">
    <property type="entry name" value="Flp_Fap"/>
</dbReference>
<dbReference type="Proteomes" id="UP000536262">
    <property type="component" value="Unassembled WGS sequence"/>
</dbReference>
<feature type="transmembrane region" description="Helical" evidence="1">
    <location>
        <begin position="12"/>
        <end position="36"/>
    </location>
</feature>
<organism evidence="2 3">
    <name type="scientific">Aminobacter aganoensis</name>
    <dbReference type="NCBI Taxonomy" id="83264"/>
    <lineage>
        <taxon>Bacteria</taxon>
        <taxon>Pseudomonadati</taxon>
        <taxon>Pseudomonadota</taxon>
        <taxon>Alphaproteobacteria</taxon>
        <taxon>Hyphomicrobiales</taxon>
        <taxon>Phyllobacteriaceae</taxon>
        <taxon>Aminobacter</taxon>
    </lineage>
</organism>
<keyword evidence="3" id="KW-1185">Reference proteome</keyword>
<dbReference type="EMBL" id="JACHOU010000027">
    <property type="protein sequence ID" value="MBB6357610.1"/>
    <property type="molecule type" value="Genomic_DNA"/>
</dbReference>
<name>A0A7X0FDB2_9HYPH</name>
<dbReference type="RefSeq" id="WP_055975584.1">
    <property type="nucleotide sequence ID" value="NZ_BAABEG010000001.1"/>
</dbReference>
<keyword evidence="1" id="KW-1133">Transmembrane helix</keyword>
<dbReference type="AlphaFoldDB" id="A0A7X0FDB2"/>
<dbReference type="Pfam" id="PF04964">
    <property type="entry name" value="Flp_Fap"/>
    <property type="match status" value="1"/>
</dbReference>
<reference evidence="2 3" key="1">
    <citation type="submission" date="2020-08" db="EMBL/GenBank/DDBJ databases">
        <title>Genomic Encyclopedia of Type Strains, Phase IV (KMG-IV): sequencing the most valuable type-strain genomes for metagenomic binning, comparative biology and taxonomic classification.</title>
        <authorList>
            <person name="Goeker M."/>
        </authorList>
    </citation>
    <scope>NUCLEOTIDE SEQUENCE [LARGE SCALE GENOMIC DNA]</scope>
    <source>
        <strain evidence="2 3">DSM 7051</strain>
    </source>
</reference>
<proteinExistence type="predicted"/>
<protein>
    <submittedName>
        <fullName evidence="2">Pilus assembly protein Flp/PilA</fullName>
    </submittedName>
</protein>
<keyword evidence="1" id="KW-0812">Transmembrane</keyword>
<gene>
    <name evidence="2" type="ORF">GGR00_005433</name>
</gene>
<accession>A0A7X0FDB2</accession>
<sequence length="57" mass="6185">MIKRFLRDEGGATAIEYGLIAALIAVVMAGGFSHLADQLRILWGDNNGDIQQGLNRN</sequence>
<evidence type="ECO:0000313" key="3">
    <source>
        <dbReference type="Proteomes" id="UP000536262"/>
    </source>
</evidence>
<evidence type="ECO:0000256" key="1">
    <source>
        <dbReference type="SAM" id="Phobius"/>
    </source>
</evidence>
<keyword evidence="1" id="KW-0472">Membrane</keyword>